<evidence type="ECO:0000313" key="2">
    <source>
        <dbReference type="Proteomes" id="UP000503441"/>
    </source>
</evidence>
<dbReference type="RefSeq" id="WP_166329291.1">
    <property type="nucleotide sequence ID" value="NZ_CP049933.1"/>
</dbReference>
<dbReference type="EMBL" id="CP049933">
    <property type="protein sequence ID" value="QIM18050.1"/>
    <property type="molecule type" value="Genomic_DNA"/>
</dbReference>
<accession>A0ABX6JZ57</accession>
<reference evidence="1 2" key="1">
    <citation type="submission" date="2020-03" db="EMBL/GenBank/DDBJ databases">
        <title>Leucobacter sp. nov., isolated from beetles.</title>
        <authorList>
            <person name="Hyun D.-W."/>
            <person name="Bae J.-W."/>
        </authorList>
    </citation>
    <scope>NUCLEOTIDE SEQUENCE [LARGE SCALE GENOMIC DNA]</scope>
    <source>
        <strain evidence="1 2">HDW9A</strain>
    </source>
</reference>
<protein>
    <submittedName>
        <fullName evidence="1">Uncharacterized protein</fullName>
    </submittedName>
</protein>
<dbReference type="Proteomes" id="UP000503441">
    <property type="component" value="Chromosome"/>
</dbReference>
<proteinExistence type="predicted"/>
<gene>
    <name evidence="1" type="ORF">G7066_04140</name>
</gene>
<organism evidence="1 2">
    <name type="scientific">Leucobacter coleopterorum</name>
    <dbReference type="NCBI Taxonomy" id="2714933"/>
    <lineage>
        <taxon>Bacteria</taxon>
        <taxon>Bacillati</taxon>
        <taxon>Actinomycetota</taxon>
        <taxon>Actinomycetes</taxon>
        <taxon>Micrococcales</taxon>
        <taxon>Microbacteriaceae</taxon>
        <taxon>Leucobacter</taxon>
    </lineage>
</organism>
<keyword evidence="2" id="KW-1185">Reference proteome</keyword>
<name>A0ABX6JZ57_9MICO</name>
<sequence>MRRGSPLDRNTELLLPAPFPLDDVTDAKIEAERMKHLARIAAHEKEVEG</sequence>
<evidence type="ECO:0000313" key="1">
    <source>
        <dbReference type="EMBL" id="QIM18050.1"/>
    </source>
</evidence>